<organism evidence="1 2">
    <name type="scientific">Flavipsychrobacter stenotrophus</name>
    <dbReference type="NCBI Taxonomy" id="2077091"/>
    <lineage>
        <taxon>Bacteria</taxon>
        <taxon>Pseudomonadati</taxon>
        <taxon>Bacteroidota</taxon>
        <taxon>Chitinophagia</taxon>
        <taxon>Chitinophagales</taxon>
        <taxon>Chitinophagaceae</taxon>
        <taxon>Flavipsychrobacter</taxon>
    </lineage>
</organism>
<dbReference type="SUPFAM" id="SSF49464">
    <property type="entry name" value="Carboxypeptidase regulatory domain-like"/>
    <property type="match status" value="1"/>
</dbReference>
<proteinExistence type="predicted"/>
<gene>
    <name evidence="1" type="ORF">CJD36_005385</name>
</gene>
<sequence length="99" mass="11047">MLCSFLIPTIETSVTGHLRSKSHKDVSGFTVFVKGTGVSMIGLDMPHTDKNGNFILAFNVGSEPGDISFYFVNKLHDTLLLNRVNHLISETTEMTFWIK</sequence>
<name>A0A2S7SWD4_9BACT</name>
<reference evidence="1 2" key="1">
    <citation type="submission" date="2018-01" db="EMBL/GenBank/DDBJ databases">
        <title>A novel member of the phylum Bacteroidetes isolated from glacier ice.</title>
        <authorList>
            <person name="Liu Q."/>
            <person name="Xin Y.-H."/>
        </authorList>
    </citation>
    <scope>NUCLEOTIDE SEQUENCE [LARGE SCALE GENOMIC DNA]</scope>
    <source>
        <strain evidence="1 2">RB1R16</strain>
    </source>
</reference>
<dbReference type="EMBL" id="PPSL01000002">
    <property type="protein sequence ID" value="PQJ11240.1"/>
    <property type="molecule type" value="Genomic_DNA"/>
</dbReference>
<dbReference type="Proteomes" id="UP000239872">
    <property type="component" value="Unassembled WGS sequence"/>
</dbReference>
<keyword evidence="2" id="KW-1185">Reference proteome</keyword>
<comment type="caution">
    <text evidence="1">The sequence shown here is derived from an EMBL/GenBank/DDBJ whole genome shotgun (WGS) entry which is preliminary data.</text>
</comment>
<dbReference type="InterPro" id="IPR008969">
    <property type="entry name" value="CarboxyPept-like_regulatory"/>
</dbReference>
<dbReference type="AlphaFoldDB" id="A0A2S7SWD4"/>
<evidence type="ECO:0000313" key="2">
    <source>
        <dbReference type="Proteomes" id="UP000239872"/>
    </source>
</evidence>
<accession>A0A2S7SWD4</accession>
<evidence type="ECO:0000313" key="1">
    <source>
        <dbReference type="EMBL" id="PQJ11240.1"/>
    </source>
</evidence>
<protein>
    <submittedName>
        <fullName evidence="1">Uncharacterized protein</fullName>
    </submittedName>
</protein>